<evidence type="ECO:0000256" key="1">
    <source>
        <dbReference type="SAM" id="MobiDB-lite"/>
    </source>
</evidence>
<feature type="region of interest" description="Disordered" evidence="1">
    <location>
        <begin position="431"/>
        <end position="457"/>
    </location>
</feature>
<name>D6YZV1_DESAT</name>
<organism evidence="3 4">
    <name type="scientific">Desulfurivibrio alkaliphilus (strain DSM 19089 / UNIQEM U267 / AHT2)</name>
    <dbReference type="NCBI Taxonomy" id="589865"/>
    <lineage>
        <taxon>Bacteria</taxon>
        <taxon>Pseudomonadati</taxon>
        <taxon>Thermodesulfobacteriota</taxon>
        <taxon>Desulfobulbia</taxon>
        <taxon>Desulfobulbales</taxon>
        <taxon>Desulfobulbaceae</taxon>
        <taxon>Desulfurivibrio</taxon>
    </lineage>
</organism>
<feature type="signal peptide" evidence="2">
    <location>
        <begin position="1"/>
        <end position="39"/>
    </location>
</feature>
<feature type="region of interest" description="Disordered" evidence="1">
    <location>
        <begin position="582"/>
        <end position="609"/>
    </location>
</feature>
<dbReference type="HOGENOM" id="CLU_390684_0_0_7"/>
<evidence type="ECO:0000313" key="4">
    <source>
        <dbReference type="Proteomes" id="UP000001508"/>
    </source>
</evidence>
<feature type="chain" id="PRO_5003091191" description="TIGR03016 family PEP-CTERM system-associated outer membrane protein" evidence="2">
    <location>
        <begin position="40"/>
        <end position="706"/>
    </location>
</feature>
<gene>
    <name evidence="3" type="ordered locus">DaAHT2_0402</name>
</gene>
<dbReference type="AlphaFoldDB" id="D6YZV1"/>
<dbReference type="Proteomes" id="UP000001508">
    <property type="component" value="Chromosome"/>
</dbReference>
<dbReference type="KEGG" id="dak:DaAHT2_0402"/>
<keyword evidence="4" id="KW-1185">Reference proteome</keyword>
<proteinExistence type="predicted"/>
<dbReference type="eggNOG" id="ENOG5030KGP">
    <property type="taxonomic scope" value="Bacteria"/>
</dbReference>
<evidence type="ECO:0000256" key="2">
    <source>
        <dbReference type="SAM" id="SignalP"/>
    </source>
</evidence>
<protein>
    <recommendedName>
        <fullName evidence="5">TIGR03016 family PEP-CTERM system-associated outer membrane protein</fullName>
    </recommendedName>
</protein>
<dbReference type="SUPFAM" id="SSF56935">
    <property type="entry name" value="Porins"/>
    <property type="match status" value="1"/>
</dbReference>
<dbReference type="EMBL" id="CP001940">
    <property type="protein sequence ID" value="ADH85108.1"/>
    <property type="molecule type" value="Genomic_DNA"/>
</dbReference>
<sequence length="706" mass="79344">MPIPHPRPRTSERHRRCNRRTAVLLFLLAAIAWPQPVEAVDFTAYWEHRARGGEELETQHSYVQRYTLGAGTGLTLQPTHAISAGANVSYSRRDHDTSDGMTSQEQITPSASLYLSNDIFRTGLTATATESRGDAVSTSRSDSWDASLASNWREPYWPRLNFTYGESTGEQQSREDAKDKTRRYGFNLDWDLQAAELFYGYTATRSSGLALDDSRSESHLLRLETGAALWHNRLNFQVSQQFQQTDTSLAIRADADDSFALPLDPGNLLGRTDPDEPPTIQEIEWRSQLPLTLETEHWGHFGVGFDFSRQVDRLIIELDEEMELVPSGINEMAWTLYTAGPGDAFWTAVGPVPAVFDQERLLLELEVEREVYAMKVVARNTTGGELEITAVRAVELITEDSDLDTRSTSHRTELGLRARLTPTLIATTRLSLDQAESTSDGTSRDTTRRRVSGNLNWSPHRYLRPSMGFSETRQEQSGTPDAISRSYSLVLASTPLPTLNVSLGARFTDNYLDNRLISTSDNYSLNTSAQLYPDLTAGLNAGFTRNVREQLDGSAAALTDSYHTRLTLNARLRPSLTADFTGSYRESETTTITSPRRETSRSSSTGSTVNLGWRPSDLLNIRLGHARDWDQHQDTYNGTLNMALVRTPVTRLNLRYAATRSDRTSQRYGLDGSWDISRNLVLRSRFNYQVAEHHLWNIQSSLSLRL</sequence>
<dbReference type="InParanoid" id="D6YZV1"/>
<dbReference type="RefSeq" id="WP_013162639.1">
    <property type="nucleotide sequence ID" value="NC_014216.1"/>
</dbReference>
<reference evidence="4" key="1">
    <citation type="submission" date="2010-02" db="EMBL/GenBank/DDBJ databases">
        <title>Complete sequence of Desulfurivibrio alkaliphilus AHT2.</title>
        <authorList>
            <consortium name="US DOE Joint Genome Institute"/>
            <person name="Pitluck S."/>
            <person name="Chertkov O."/>
            <person name="Detter J.C."/>
            <person name="Han C."/>
            <person name="Tapia R."/>
            <person name="Larimer F."/>
            <person name="Land M."/>
            <person name="Hauser L."/>
            <person name="Kyrpides N."/>
            <person name="Mikhailova N."/>
            <person name="Sorokin D.Y."/>
            <person name="Muyzer G."/>
            <person name="Woyke T."/>
        </authorList>
    </citation>
    <scope>NUCLEOTIDE SEQUENCE [LARGE SCALE GENOMIC DNA]</scope>
    <source>
        <strain evidence="4">DSM 19089 / UNIQEM U267 / AHT2</strain>
    </source>
</reference>
<keyword evidence="2" id="KW-0732">Signal</keyword>
<evidence type="ECO:0008006" key="5">
    <source>
        <dbReference type="Google" id="ProtNLM"/>
    </source>
</evidence>
<evidence type="ECO:0000313" key="3">
    <source>
        <dbReference type="EMBL" id="ADH85108.1"/>
    </source>
</evidence>
<dbReference type="STRING" id="589865.DaAHT2_0402"/>
<dbReference type="OrthoDB" id="5405181at2"/>
<accession>D6YZV1</accession>